<dbReference type="InterPro" id="IPR001279">
    <property type="entry name" value="Metallo-B-lactamas"/>
</dbReference>
<dbReference type="CDD" id="cd07729">
    <property type="entry name" value="AHL_lactonase_MBL-fold"/>
    <property type="match status" value="1"/>
</dbReference>
<comment type="caution">
    <text evidence="6">The sequence shown here is derived from an EMBL/GenBank/DDBJ whole genome shotgun (WGS) entry which is preliminary data.</text>
</comment>
<dbReference type="Proteomes" id="UP001237448">
    <property type="component" value="Unassembled WGS sequence"/>
</dbReference>
<keyword evidence="4" id="KW-0862">Zinc</keyword>
<comment type="similarity">
    <text evidence="1">Belongs to the metallo-beta-lactamase superfamily.</text>
</comment>
<dbReference type="EMBL" id="JAUSVK010000001">
    <property type="protein sequence ID" value="MDQ0393414.1"/>
    <property type="molecule type" value="Genomic_DNA"/>
</dbReference>
<evidence type="ECO:0000256" key="2">
    <source>
        <dbReference type="ARBA" id="ARBA00022723"/>
    </source>
</evidence>
<dbReference type="SMART" id="SM00849">
    <property type="entry name" value="Lactamase_B"/>
    <property type="match status" value="1"/>
</dbReference>
<dbReference type="Pfam" id="PF00753">
    <property type="entry name" value="Lactamase_B"/>
    <property type="match status" value="1"/>
</dbReference>
<protein>
    <submittedName>
        <fullName evidence="6">Glyoxylase-like metal-dependent hydrolase (Beta-lactamase superfamily II)</fullName>
    </submittedName>
</protein>
<evidence type="ECO:0000256" key="4">
    <source>
        <dbReference type="ARBA" id="ARBA00022833"/>
    </source>
</evidence>
<evidence type="ECO:0000313" key="6">
    <source>
        <dbReference type="EMBL" id="MDQ0393414.1"/>
    </source>
</evidence>
<keyword evidence="2" id="KW-0479">Metal-binding</keyword>
<evidence type="ECO:0000259" key="5">
    <source>
        <dbReference type="SMART" id="SM00849"/>
    </source>
</evidence>
<evidence type="ECO:0000256" key="3">
    <source>
        <dbReference type="ARBA" id="ARBA00022801"/>
    </source>
</evidence>
<organism evidence="6 7">
    <name type="scientific">Labrys monachus</name>
    <dbReference type="NCBI Taxonomy" id="217067"/>
    <lineage>
        <taxon>Bacteria</taxon>
        <taxon>Pseudomonadati</taxon>
        <taxon>Pseudomonadota</taxon>
        <taxon>Alphaproteobacteria</taxon>
        <taxon>Hyphomicrobiales</taxon>
        <taxon>Xanthobacteraceae</taxon>
        <taxon>Labrys</taxon>
    </lineage>
</organism>
<dbReference type="Gene3D" id="3.60.15.10">
    <property type="entry name" value="Ribonuclease Z/Hydroxyacylglutathione hydrolase-like"/>
    <property type="match status" value="1"/>
</dbReference>
<dbReference type="RefSeq" id="WP_307428711.1">
    <property type="nucleotide sequence ID" value="NZ_JAUSVK010000001.1"/>
</dbReference>
<dbReference type="PANTHER" id="PTHR42978:SF3">
    <property type="entry name" value="BLR3078 PROTEIN"/>
    <property type="match status" value="1"/>
</dbReference>
<sequence length="264" mass="29094">MTGDATPRGTIDRLYALNAGLAVAPDRSVYSPGRWKGEQITLSCNAYLMRRAGEWMMWDTGIDDGVAEEAGGRVIAHTIRGIVVRTIVCQLADVGITPADVGRVFLSHAHFDHIGNAGLFRHAVWHIQRREHEAMFGPDYEDHGYAPSLYRCLNEAKVELADGDLDVFGDGSVRVVSTPGHTPGHCSLLVRLAKTGPVLLSGDVAHYRFNMEHRCVPSMNSDPGESRRSMERVDAIVRREGAQLWLNHDVVQTATIPHAPAYFD</sequence>
<reference evidence="6 7" key="1">
    <citation type="submission" date="2023-07" db="EMBL/GenBank/DDBJ databases">
        <title>Genomic Encyclopedia of Type Strains, Phase IV (KMG-IV): sequencing the most valuable type-strain genomes for metagenomic binning, comparative biology and taxonomic classification.</title>
        <authorList>
            <person name="Goeker M."/>
        </authorList>
    </citation>
    <scope>NUCLEOTIDE SEQUENCE [LARGE SCALE GENOMIC DNA]</scope>
    <source>
        <strain evidence="6 7">DSM 5896</strain>
    </source>
</reference>
<gene>
    <name evidence="6" type="ORF">J3R73_003206</name>
</gene>
<dbReference type="SUPFAM" id="SSF56281">
    <property type="entry name" value="Metallo-hydrolase/oxidoreductase"/>
    <property type="match status" value="1"/>
</dbReference>
<evidence type="ECO:0000256" key="1">
    <source>
        <dbReference type="ARBA" id="ARBA00007749"/>
    </source>
</evidence>
<dbReference type="InterPro" id="IPR036866">
    <property type="entry name" value="RibonucZ/Hydroxyglut_hydro"/>
</dbReference>
<keyword evidence="7" id="KW-1185">Reference proteome</keyword>
<dbReference type="PANTHER" id="PTHR42978">
    <property type="entry name" value="QUORUM-QUENCHING LACTONASE YTNP-RELATED-RELATED"/>
    <property type="match status" value="1"/>
</dbReference>
<feature type="domain" description="Metallo-beta-lactamase" evidence="5">
    <location>
        <begin position="43"/>
        <end position="248"/>
    </location>
</feature>
<accession>A0ABU0FFM5</accession>
<keyword evidence="3" id="KW-0378">Hydrolase</keyword>
<dbReference type="InterPro" id="IPR051013">
    <property type="entry name" value="MBL_superfamily_lactonases"/>
</dbReference>
<evidence type="ECO:0000313" key="7">
    <source>
        <dbReference type="Proteomes" id="UP001237448"/>
    </source>
</evidence>
<proteinExistence type="inferred from homology"/>
<name>A0ABU0FFM5_9HYPH</name>